<dbReference type="InterPro" id="IPR020471">
    <property type="entry name" value="AKR"/>
</dbReference>
<evidence type="ECO:0000256" key="3">
    <source>
        <dbReference type="PIRSR" id="PIRSR000097-1"/>
    </source>
</evidence>
<comment type="similarity">
    <text evidence="1">Belongs to the aldo/keto reductase family.</text>
</comment>
<dbReference type="Proteomes" id="UP000481288">
    <property type="component" value="Unassembled WGS sequence"/>
</dbReference>
<dbReference type="PROSITE" id="PS00063">
    <property type="entry name" value="ALDOKETO_REDUCTASE_3"/>
    <property type="match status" value="1"/>
</dbReference>
<reference evidence="7 8" key="1">
    <citation type="submission" date="2018-05" db="EMBL/GenBank/DDBJ databases">
        <title>Whole genome sequencing for identification of molecular markers to develop diagnostic detection tools for the regulated plant pathogen Lachnellula willkommii.</title>
        <authorList>
            <person name="Giroux E."/>
            <person name="Bilodeau G."/>
        </authorList>
    </citation>
    <scope>NUCLEOTIDE SEQUENCE [LARGE SCALE GENOMIC DNA]</scope>
    <source>
        <strain evidence="7 8">CBS 625.97</strain>
    </source>
</reference>
<evidence type="ECO:0000313" key="7">
    <source>
        <dbReference type="EMBL" id="TVY45712.1"/>
    </source>
</evidence>
<proteinExistence type="inferred from homology"/>
<dbReference type="InterPro" id="IPR023210">
    <property type="entry name" value="NADP_OxRdtase_dom"/>
</dbReference>
<dbReference type="PANTHER" id="PTHR43827:SF13">
    <property type="entry name" value="ALDO_KETO REDUCTASE FAMILY PROTEIN"/>
    <property type="match status" value="1"/>
</dbReference>
<name>A0A7D8UKX9_9HELO</name>
<evidence type="ECO:0000256" key="1">
    <source>
        <dbReference type="ARBA" id="ARBA00007905"/>
    </source>
</evidence>
<dbReference type="InterPro" id="IPR018170">
    <property type="entry name" value="Aldo/ket_reductase_CS"/>
</dbReference>
<keyword evidence="2" id="KW-0560">Oxidoreductase</keyword>
<dbReference type="GO" id="GO:0016491">
    <property type="term" value="F:oxidoreductase activity"/>
    <property type="evidence" value="ECO:0007669"/>
    <property type="project" value="UniProtKB-KW"/>
</dbReference>
<dbReference type="PIRSF" id="PIRSF000097">
    <property type="entry name" value="AKR"/>
    <property type="match status" value="1"/>
</dbReference>
<feature type="domain" description="NADP-dependent oxidoreductase" evidence="6">
    <location>
        <begin position="34"/>
        <end position="273"/>
    </location>
</feature>
<organism evidence="7 8">
    <name type="scientific">Lachnellula cervina</name>
    <dbReference type="NCBI Taxonomy" id="1316786"/>
    <lineage>
        <taxon>Eukaryota</taxon>
        <taxon>Fungi</taxon>
        <taxon>Dikarya</taxon>
        <taxon>Ascomycota</taxon>
        <taxon>Pezizomycotina</taxon>
        <taxon>Leotiomycetes</taxon>
        <taxon>Helotiales</taxon>
        <taxon>Lachnaceae</taxon>
        <taxon>Lachnellula</taxon>
    </lineage>
</organism>
<dbReference type="OrthoDB" id="416253at2759"/>
<feature type="site" description="Lowers pKa of active site Tyr" evidence="5">
    <location>
        <position position="88"/>
    </location>
</feature>
<feature type="active site" description="Proton donor" evidence="3">
    <location>
        <position position="53"/>
    </location>
</feature>
<dbReference type="FunFam" id="3.20.20.100:FF:000015">
    <property type="entry name" value="Oxidoreductase, aldo/keto reductase family"/>
    <property type="match status" value="1"/>
</dbReference>
<dbReference type="Pfam" id="PF00248">
    <property type="entry name" value="Aldo_ket_red"/>
    <property type="match status" value="1"/>
</dbReference>
<evidence type="ECO:0000256" key="5">
    <source>
        <dbReference type="PIRSR" id="PIRSR000097-3"/>
    </source>
</evidence>
<dbReference type="Gene3D" id="3.20.20.100">
    <property type="entry name" value="NADP-dependent oxidoreductase domain"/>
    <property type="match status" value="1"/>
</dbReference>
<keyword evidence="8" id="KW-1185">Reference proteome</keyword>
<evidence type="ECO:0000313" key="8">
    <source>
        <dbReference type="Proteomes" id="UP000481288"/>
    </source>
</evidence>
<gene>
    <name evidence="7" type="ORF">LCER1_G008403</name>
</gene>
<evidence type="ECO:0000256" key="2">
    <source>
        <dbReference type="ARBA" id="ARBA00023002"/>
    </source>
</evidence>
<sequence length="286" mass="31525">MSSALTSTLPLNNGIPIPRLHLGVYMTSGHECSSAVTHALGAGYRAIDSAEWYANEAAAGSAITAFLASKQNQAGPGLKREHVWFTTKLKSNVGYDATRRSIRQSIRESGLGYIDLYLLHSPYGGPRKRLECWRAVEDAVREGECRAGGVSNFGVKHLQELLDANPTLVPAVNQIEVHPFNTQRAITSFCAQHNIAIEAYAPLARSLRANHPKIKELSKKYSCTWAQLMVKWGLQKGYIPLPKSVHEQRIKANAEVDGFEITEDDVEVLDGLDEKLVTDWDPTDAD</sequence>
<dbReference type="PROSITE" id="PS00798">
    <property type="entry name" value="ALDOKETO_REDUCTASE_1"/>
    <property type="match status" value="1"/>
</dbReference>
<dbReference type="InterPro" id="IPR036812">
    <property type="entry name" value="NAD(P)_OxRdtase_dom_sf"/>
</dbReference>
<accession>A0A7D8UKX9</accession>
<dbReference type="PANTHER" id="PTHR43827">
    <property type="entry name" value="2,5-DIKETO-D-GLUCONIC ACID REDUCTASE"/>
    <property type="match status" value="1"/>
</dbReference>
<dbReference type="EMBL" id="QGMG01001653">
    <property type="protein sequence ID" value="TVY45712.1"/>
    <property type="molecule type" value="Genomic_DNA"/>
</dbReference>
<dbReference type="CDD" id="cd19071">
    <property type="entry name" value="AKR_AKR1-5-like"/>
    <property type="match status" value="1"/>
</dbReference>
<protein>
    <submittedName>
        <fullName evidence="7">Putative oxidoreductase</fullName>
    </submittedName>
</protein>
<feature type="binding site" evidence="4">
    <location>
        <position position="120"/>
    </location>
    <ligand>
        <name>substrate</name>
    </ligand>
</feature>
<dbReference type="SUPFAM" id="SSF51430">
    <property type="entry name" value="NAD(P)-linked oxidoreductase"/>
    <property type="match status" value="1"/>
</dbReference>
<evidence type="ECO:0000259" key="6">
    <source>
        <dbReference type="Pfam" id="PF00248"/>
    </source>
</evidence>
<dbReference type="AlphaFoldDB" id="A0A7D8UKX9"/>
<evidence type="ECO:0000256" key="4">
    <source>
        <dbReference type="PIRSR" id="PIRSR000097-2"/>
    </source>
</evidence>
<comment type="caution">
    <text evidence="7">The sequence shown here is derived from an EMBL/GenBank/DDBJ whole genome shotgun (WGS) entry which is preliminary data.</text>
</comment>
<dbReference type="PRINTS" id="PR00069">
    <property type="entry name" value="ALDKETRDTASE"/>
</dbReference>